<gene>
    <name evidence="3" type="ORF">G0U57_006257</name>
</gene>
<sequence length="110" mass="12384">NSEVLDRISVWGEEAVQSQLRSSCRNYNTFGHISRAMTERGHDRDAVQCRVKVKELRYDYRKAREANGHSSAALMTCKFYKELHTILGGDPTSTATITMDTSEPSTARGE</sequence>
<dbReference type="PANTHER" id="PTHR47595">
    <property type="entry name" value="HEAT SHOCK 70 KDA PROTEIN 14"/>
    <property type="match status" value="1"/>
</dbReference>
<feature type="domain" description="Myb/SANT-like DNA-binding" evidence="2">
    <location>
        <begin position="3"/>
        <end position="85"/>
    </location>
</feature>
<dbReference type="Pfam" id="PF13837">
    <property type="entry name" value="Myb_DNA-bind_4"/>
    <property type="match status" value="1"/>
</dbReference>
<name>A0A8T1SJ20_CHESE</name>
<protein>
    <recommendedName>
        <fullName evidence="2">Myb/SANT-like DNA-binding domain-containing protein</fullName>
    </recommendedName>
</protein>
<keyword evidence="4" id="KW-1185">Reference proteome</keyword>
<feature type="region of interest" description="Disordered" evidence="1">
    <location>
        <begin position="91"/>
        <end position="110"/>
    </location>
</feature>
<accession>A0A8T1SJ20</accession>
<evidence type="ECO:0000256" key="1">
    <source>
        <dbReference type="SAM" id="MobiDB-lite"/>
    </source>
</evidence>
<proteinExistence type="predicted"/>
<dbReference type="Gene3D" id="1.10.10.60">
    <property type="entry name" value="Homeodomain-like"/>
    <property type="match status" value="1"/>
</dbReference>
<evidence type="ECO:0000313" key="4">
    <source>
        <dbReference type="Proteomes" id="UP000765507"/>
    </source>
</evidence>
<dbReference type="OrthoDB" id="691673at2759"/>
<comment type="caution">
    <text evidence="3">The sequence shown here is derived from an EMBL/GenBank/DDBJ whole genome shotgun (WGS) entry which is preliminary data.</text>
</comment>
<evidence type="ECO:0000259" key="2">
    <source>
        <dbReference type="Pfam" id="PF13837"/>
    </source>
</evidence>
<dbReference type="AlphaFoldDB" id="A0A8T1SJ20"/>
<dbReference type="Proteomes" id="UP000765507">
    <property type="component" value="Unassembled WGS sequence"/>
</dbReference>
<dbReference type="PANTHER" id="PTHR47595:SF1">
    <property type="entry name" value="MYB_SANT-LIKE DNA-BINDING DOMAIN-CONTAINING PROTEIN"/>
    <property type="match status" value="1"/>
</dbReference>
<evidence type="ECO:0000313" key="3">
    <source>
        <dbReference type="EMBL" id="KAG6929122.1"/>
    </source>
</evidence>
<dbReference type="InterPro" id="IPR044822">
    <property type="entry name" value="Myb_DNA-bind_4"/>
</dbReference>
<feature type="non-terminal residue" evidence="3">
    <location>
        <position position="1"/>
    </location>
</feature>
<reference evidence="3 4" key="1">
    <citation type="journal article" date="2020" name="G3 (Bethesda)">
        <title>Draft Genome of the Common Snapping Turtle, Chelydra serpentina, a Model for Phenotypic Plasticity in Reptiles.</title>
        <authorList>
            <person name="Das D."/>
            <person name="Singh S.K."/>
            <person name="Bierstedt J."/>
            <person name="Erickson A."/>
            <person name="Galli G.L.J."/>
            <person name="Crossley D.A. 2nd"/>
            <person name="Rhen T."/>
        </authorList>
    </citation>
    <scope>NUCLEOTIDE SEQUENCE [LARGE SCALE GENOMIC DNA]</scope>
    <source>
        <strain evidence="3">KW</strain>
    </source>
</reference>
<organism evidence="3 4">
    <name type="scientific">Chelydra serpentina</name>
    <name type="common">Snapping turtle</name>
    <name type="synonym">Testudo serpentina</name>
    <dbReference type="NCBI Taxonomy" id="8475"/>
    <lineage>
        <taxon>Eukaryota</taxon>
        <taxon>Metazoa</taxon>
        <taxon>Chordata</taxon>
        <taxon>Craniata</taxon>
        <taxon>Vertebrata</taxon>
        <taxon>Euteleostomi</taxon>
        <taxon>Archelosauria</taxon>
        <taxon>Testudinata</taxon>
        <taxon>Testudines</taxon>
        <taxon>Cryptodira</taxon>
        <taxon>Durocryptodira</taxon>
        <taxon>Americhelydia</taxon>
        <taxon>Chelydroidea</taxon>
        <taxon>Chelydridae</taxon>
        <taxon>Chelydra</taxon>
    </lineage>
</organism>
<feature type="non-terminal residue" evidence="3">
    <location>
        <position position="110"/>
    </location>
</feature>
<dbReference type="EMBL" id="JAHGAV010000189">
    <property type="protein sequence ID" value="KAG6929122.1"/>
    <property type="molecule type" value="Genomic_DNA"/>
</dbReference>